<evidence type="ECO:0000256" key="3">
    <source>
        <dbReference type="ARBA" id="ARBA00010794"/>
    </source>
</evidence>
<keyword evidence="5" id="KW-0934">Plastid</keyword>
<evidence type="ECO:0000256" key="6">
    <source>
        <dbReference type="ARBA" id="ARBA00022679"/>
    </source>
</evidence>
<organism evidence="20 21">
    <name type="scientific">Mycena indigotica</name>
    <dbReference type="NCBI Taxonomy" id="2126181"/>
    <lineage>
        <taxon>Eukaryota</taxon>
        <taxon>Fungi</taxon>
        <taxon>Dikarya</taxon>
        <taxon>Basidiomycota</taxon>
        <taxon>Agaricomycotina</taxon>
        <taxon>Agaricomycetes</taxon>
        <taxon>Agaricomycetidae</taxon>
        <taxon>Agaricales</taxon>
        <taxon>Marasmiineae</taxon>
        <taxon>Mycenaceae</taxon>
        <taxon>Mycena</taxon>
    </lineage>
</organism>
<gene>
    <name evidence="20" type="ORF">MIND_00568200</name>
</gene>
<dbReference type="GO" id="GO:0010276">
    <property type="term" value="F:phytol kinase activity"/>
    <property type="evidence" value="ECO:0007669"/>
    <property type="project" value="UniProtKB-EC"/>
</dbReference>
<dbReference type="GO" id="GO:0016020">
    <property type="term" value="C:membrane"/>
    <property type="evidence" value="ECO:0007669"/>
    <property type="project" value="UniProtKB-SubCell"/>
</dbReference>
<keyword evidence="6" id="KW-0808">Transferase</keyword>
<comment type="caution">
    <text evidence="20">The sequence shown here is derived from an EMBL/GenBank/DDBJ whole genome shotgun (WGS) entry which is preliminary data.</text>
</comment>
<evidence type="ECO:0000256" key="13">
    <source>
        <dbReference type="ARBA" id="ARBA00022989"/>
    </source>
</evidence>
<keyword evidence="8" id="KW-0479">Metal-binding</keyword>
<evidence type="ECO:0000256" key="16">
    <source>
        <dbReference type="ARBA" id="ARBA00039024"/>
    </source>
</evidence>
<comment type="pathway">
    <text evidence="15">Cofactor biosynthesis; tocopherol biosynthesis.</text>
</comment>
<dbReference type="Proteomes" id="UP000636479">
    <property type="component" value="Unassembled WGS sequence"/>
</dbReference>
<dbReference type="EC" id="2.7.1.182" evidence="16"/>
<keyword evidence="11" id="KW-0862">Zinc</keyword>
<evidence type="ECO:0000313" key="20">
    <source>
        <dbReference type="EMBL" id="KAF7303398.1"/>
    </source>
</evidence>
<evidence type="ECO:0000259" key="19">
    <source>
        <dbReference type="PROSITE" id="PS50865"/>
    </source>
</evidence>
<evidence type="ECO:0000256" key="5">
    <source>
        <dbReference type="ARBA" id="ARBA00022640"/>
    </source>
</evidence>
<keyword evidence="7" id="KW-0812">Transmembrane</keyword>
<comment type="catalytic activity">
    <reaction evidence="17">
        <text>phytol + CTP = phytyl phosphate + CDP + H(+)</text>
        <dbReference type="Rhea" id="RHEA:38055"/>
        <dbReference type="ChEBI" id="CHEBI:15378"/>
        <dbReference type="ChEBI" id="CHEBI:17327"/>
        <dbReference type="ChEBI" id="CHEBI:37563"/>
        <dbReference type="ChEBI" id="CHEBI:58069"/>
        <dbReference type="ChEBI" id="CHEBI:75483"/>
        <dbReference type="EC" id="2.7.1.182"/>
    </reaction>
</comment>
<keyword evidence="10" id="KW-0418">Kinase</keyword>
<comment type="subcellular location">
    <subcellularLocation>
        <location evidence="1">Membrane</location>
        <topology evidence="1">Multi-pass membrane protein</topology>
    </subcellularLocation>
    <subcellularLocation>
        <location evidence="2">Plastid</location>
        <location evidence="2">Chloroplast</location>
    </subcellularLocation>
</comment>
<keyword evidence="9 18" id="KW-0863">Zinc-finger</keyword>
<protein>
    <recommendedName>
        <fullName evidence="16">phytol kinase</fullName>
        <ecNumber evidence="16">2.7.1.182</ecNumber>
    </recommendedName>
</protein>
<reference evidence="20" key="1">
    <citation type="submission" date="2020-05" db="EMBL/GenBank/DDBJ databases">
        <title>Mycena genomes resolve the evolution of fungal bioluminescence.</title>
        <authorList>
            <person name="Tsai I.J."/>
        </authorList>
    </citation>
    <scope>NUCLEOTIDE SEQUENCE</scope>
    <source>
        <strain evidence="20">171206Taipei</strain>
    </source>
</reference>
<dbReference type="RefSeq" id="XP_037220370.1">
    <property type="nucleotide sequence ID" value="XM_037362449.1"/>
</dbReference>
<keyword evidence="12" id="KW-0809">Transit peptide</keyword>
<evidence type="ECO:0000313" key="21">
    <source>
        <dbReference type="Proteomes" id="UP000636479"/>
    </source>
</evidence>
<evidence type="ECO:0000256" key="1">
    <source>
        <dbReference type="ARBA" id="ARBA00004141"/>
    </source>
</evidence>
<evidence type="ECO:0000256" key="15">
    <source>
        <dbReference type="ARBA" id="ARBA00024015"/>
    </source>
</evidence>
<dbReference type="Pfam" id="PF01753">
    <property type="entry name" value="zf-MYND"/>
    <property type="match status" value="1"/>
</dbReference>
<accession>A0A8H6SQL3</accession>
<comment type="similarity">
    <text evidence="3">Belongs to the polyprenol kinase family.</text>
</comment>
<evidence type="ECO:0000256" key="14">
    <source>
        <dbReference type="ARBA" id="ARBA00023136"/>
    </source>
</evidence>
<evidence type="ECO:0000256" key="7">
    <source>
        <dbReference type="ARBA" id="ARBA00022692"/>
    </source>
</evidence>
<feature type="domain" description="MYND-type" evidence="19">
    <location>
        <begin position="445"/>
        <end position="484"/>
    </location>
</feature>
<dbReference type="PROSITE" id="PS50865">
    <property type="entry name" value="ZF_MYND_2"/>
    <property type="match status" value="1"/>
</dbReference>
<evidence type="ECO:0000256" key="10">
    <source>
        <dbReference type="ARBA" id="ARBA00022777"/>
    </source>
</evidence>
<dbReference type="PANTHER" id="PTHR32523:SF8">
    <property type="entry name" value="DOLICHOL KINASE"/>
    <property type="match status" value="1"/>
</dbReference>
<evidence type="ECO:0000256" key="8">
    <source>
        <dbReference type="ARBA" id="ARBA00022723"/>
    </source>
</evidence>
<evidence type="ECO:0000256" key="11">
    <source>
        <dbReference type="ARBA" id="ARBA00022833"/>
    </source>
</evidence>
<sequence>MDSLLDIENIEQLPVDLRNTANALLAGDGSIEPIASFLHSKPTKDASLPLACVLHELLDLTLIPLTLENTQNDRSLRHAWTIICLLADTDILVWVVEEGSGLGLWIRVWPWLTFLDECRYDPSELTTRLPNYSRAALDSAFISIAARVTSQAVAFFDVIFSDDALLNLFARAWPYVYLITDPSLLSDAMELVRCVLTDTRFGDDAGWVEALLSQVDDGNAGLARLLLSHMRLSLSWLQPYDFSVAALPADAYDATELFRSAIFFLSITETVFDIDTDITPEWHNPLAMALLDGGFVGLTTTALGYISSARPATISALKELIHQTSSMLNLLFTIPPGHLSMARAVSNGLLHASLRFSACRGIPFRGEGLIETILPDARVRVDLIRALKKGYPELKRLASAPGFRQSSALASWEELDSLMVDRFELLSRYDAGEFPARKMCDNMQCALIGREAEFKRCSGCRAVNYCSAKCQQTDWREGEHKKACKSLLFLHTDEQSLDLTPVDRDFMRALMDVELQRNRPMLVDDTSALLRSHPASIPLTYFVYYSSTGTPEQTNRVTVLRDAADFAGFTRGIYSSAQQAAAAAAYKHLFRRVSASGGRLMLDLVALPHGSARGKTWLVLRRVAMPILPLLAGRGPIDGRAVDAAWPLQFH</sequence>
<dbReference type="SUPFAM" id="SSF144232">
    <property type="entry name" value="HIT/MYND zinc finger-like"/>
    <property type="match status" value="1"/>
</dbReference>
<dbReference type="PANTHER" id="PTHR32523">
    <property type="entry name" value="PHYTOL KINASE 1, CHLOROPLASTIC"/>
    <property type="match status" value="1"/>
</dbReference>
<evidence type="ECO:0000256" key="12">
    <source>
        <dbReference type="ARBA" id="ARBA00022946"/>
    </source>
</evidence>
<name>A0A8H6SQL3_9AGAR</name>
<evidence type="ECO:0000256" key="9">
    <source>
        <dbReference type="ARBA" id="ARBA00022771"/>
    </source>
</evidence>
<evidence type="ECO:0000256" key="4">
    <source>
        <dbReference type="ARBA" id="ARBA00022528"/>
    </source>
</evidence>
<evidence type="ECO:0000256" key="17">
    <source>
        <dbReference type="ARBA" id="ARBA00048889"/>
    </source>
</evidence>
<dbReference type="OrthoDB" id="2915092at2759"/>
<keyword evidence="4" id="KW-0150">Chloroplast</keyword>
<dbReference type="InterPro" id="IPR002893">
    <property type="entry name" value="Znf_MYND"/>
</dbReference>
<dbReference type="EMBL" id="JACAZF010000005">
    <property type="protein sequence ID" value="KAF7303398.1"/>
    <property type="molecule type" value="Genomic_DNA"/>
</dbReference>
<dbReference type="AlphaFoldDB" id="A0A8H6SQL3"/>
<dbReference type="GeneID" id="59344965"/>
<keyword evidence="21" id="KW-1185">Reference proteome</keyword>
<keyword evidence="14" id="KW-0472">Membrane</keyword>
<dbReference type="InterPro" id="IPR039606">
    <property type="entry name" value="Phytol/farnesol_kinase"/>
</dbReference>
<evidence type="ECO:0000256" key="2">
    <source>
        <dbReference type="ARBA" id="ARBA00004229"/>
    </source>
</evidence>
<proteinExistence type="inferred from homology"/>
<dbReference type="GO" id="GO:0008270">
    <property type="term" value="F:zinc ion binding"/>
    <property type="evidence" value="ECO:0007669"/>
    <property type="project" value="UniProtKB-KW"/>
</dbReference>
<evidence type="ECO:0000256" key="18">
    <source>
        <dbReference type="PROSITE-ProRule" id="PRU00134"/>
    </source>
</evidence>
<dbReference type="Gene3D" id="6.10.140.2220">
    <property type="match status" value="1"/>
</dbReference>
<keyword evidence="13" id="KW-1133">Transmembrane helix</keyword>